<keyword evidence="3" id="KW-0808">Transferase</keyword>
<keyword evidence="3" id="KW-0012">Acyltransferase</keyword>
<feature type="transmembrane region" description="Helical" evidence="1">
    <location>
        <begin position="305"/>
        <end position="326"/>
    </location>
</feature>
<dbReference type="EMBL" id="CP055156">
    <property type="protein sequence ID" value="QNF31824.1"/>
    <property type="molecule type" value="Genomic_DNA"/>
</dbReference>
<organism evidence="3 4">
    <name type="scientific">Adhaeribacter swui</name>
    <dbReference type="NCBI Taxonomy" id="2086471"/>
    <lineage>
        <taxon>Bacteria</taxon>
        <taxon>Pseudomonadati</taxon>
        <taxon>Bacteroidota</taxon>
        <taxon>Cytophagia</taxon>
        <taxon>Cytophagales</taxon>
        <taxon>Hymenobacteraceae</taxon>
        <taxon>Adhaeribacter</taxon>
    </lineage>
</organism>
<dbReference type="Pfam" id="PF01553">
    <property type="entry name" value="Acyltransferase"/>
    <property type="match status" value="1"/>
</dbReference>
<feature type="transmembrane region" description="Helical" evidence="1">
    <location>
        <begin position="347"/>
        <end position="366"/>
    </location>
</feature>
<feature type="transmembrane region" description="Helical" evidence="1">
    <location>
        <begin position="378"/>
        <end position="399"/>
    </location>
</feature>
<dbReference type="RefSeq" id="WP_185272607.1">
    <property type="nucleotide sequence ID" value="NZ_CP055156.1"/>
</dbReference>
<dbReference type="Proteomes" id="UP000515237">
    <property type="component" value="Chromosome"/>
</dbReference>
<dbReference type="InterPro" id="IPR052744">
    <property type="entry name" value="GPAT/DAPAT"/>
</dbReference>
<evidence type="ECO:0000256" key="1">
    <source>
        <dbReference type="SAM" id="Phobius"/>
    </source>
</evidence>
<feature type="domain" description="Phospholipid/glycerol acyltransferase" evidence="2">
    <location>
        <begin position="35"/>
        <end position="163"/>
    </location>
</feature>
<evidence type="ECO:0000313" key="4">
    <source>
        <dbReference type="Proteomes" id="UP000515237"/>
    </source>
</evidence>
<dbReference type="SMART" id="SM00563">
    <property type="entry name" value="PlsC"/>
    <property type="match status" value="1"/>
</dbReference>
<dbReference type="InterPro" id="IPR002123">
    <property type="entry name" value="Plipid/glycerol_acylTrfase"/>
</dbReference>
<accession>A0A7G7G3U0</accession>
<dbReference type="AlphaFoldDB" id="A0A7G7G3U0"/>
<dbReference type="GO" id="GO:0004366">
    <property type="term" value="F:glycerol-3-phosphate O-acyltransferase activity"/>
    <property type="evidence" value="ECO:0007669"/>
    <property type="project" value="TreeGrafter"/>
</dbReference>
<keyword evidence="1" id="KW-0812">Transmembrane</keyword>
<dbReference type="GO" id="GO:0016287">
    <property type="term" value="F:glycerone-phosphate O-acyltransferase activity"/>
    <property type="evidence" value="ECO:0007669"/>
    <property type="project" value="TreeGrafter"/>
</dbReference>
<dbReference type="PANTHER" id="PTHR31605">
    <property type="entry name" value="GLYCEROL-3-PHOSPHATE O-ACYLTRANSFERASE 1"/>
    <property type="match status" value="1"/>
</dbReference>
<reference evidence="3 4" key="1">
    <citation type="journal article" date="2018" name="Int. J. Syst. Evol. Microbiol.">
        <title>Adhaeribacter swui sp. nov., isolated from wet mud.</title>
        <authorList>
            <person name="Kim D.U."/>
            <person name="Kim K.W."/>
            <person name="Kang M.S."/>
            <person name="Kim J.Y."/>
            <person name="Jang J.H."/>
            <person name="Kim M.K."/>
        </authorList>
    </citation>
    <scope>NUCLEOTIDE SEQUENCE [LARGE SCALE GENOMIC DNA]</scope>
    <source>
        <strain evidence="3 4">KCTC 52873</strain>
    </source>
</reference>
<evidence type="ECO:0000259" key="2">
    <source>
        <dbReference type="SMART" id="SM00563"/>
    </source>
</evidence>
<dbReference type="GO" id="GO:0008654">
    <property type="term" value="P:phospholipid biosynthetic process"/>
    <property type="evidence" value="ECO:0007669"/>
    <property type="project" value="TreeGrafter"/>
</dbReference>
<dbReference type="PANTHER" id="PTHR31605:SF0">
    <property type="entry name" value="GLYCEROL-3-PHOSPHATE O-ACYLTRANSFERASE 1"/>
    <property type="match status" value="1"/>
</dbReference>
<evidence type="ECO:0000313" key="3">
    <source>
        <dbReference type="EMBL" id="QNF31824.1"/>
    </source>
</evidence>
<protein>
    <submittedName>
        <fullName evidence="3">1-acyl-sn-glycerol-3-phosphate acyltransferase</fullName>
    </submittedName>
</protein>
<gene>
    <name evidence="3" type="ORF">HUW51_03475</name>
</gene>
<dbReference type="SUPFAM" id="SSF69593">
    <property type="entry name" value="Glycerol-3-phosphate (1)-acyltransferase"/>
    <property type="match status" value="1"/>
</dbReference>
<proteinExistence type="predicted"/>
<keyword evidence="1" id="KW-0472">Membrane</keyword>
<dbReference type="KEGG" id="aswu:HUW51_03475"/>
<sequence>MGYFILKLIFRVALKIFYSKIEIKQPGSLPTKGPLLLVANHPNTFMDPIVIASLFQQEVYFIAKSTVFNTPFRKWLLGKMNLIPVYRREDGNATAGANEATFEKCYQFLQAAGTLLIFPEGNSFNERRLRPLKTGAARIALGAAARSNFNQPVTILPVGLNYAEPTRFRSRLFISVAAPIAVSQWAAVYQHNPSEAVKQLTGQIREALEAQVIHTYSQEDDALVKQVEAVFKNKLVTDHQVNNSAEEFELTRHIVSSLEFFKKSEPERINKIQEKLTAYLSQLNQLGLQDQLFYDSTGKRHLGKWLFTSGIFFVLGFPLYLLGLLTNYLPYIIPAKVAKALTEEEEFVAPILLSTGIFTFPLFYFLEGFIVWYLTHSLILLLLFLLLLPVAGFFVLYYYQQIKKVQATLKLQTLFFSQRKLISNLMQQRELLIAELDLARQQYLQKI</sequence>
<keyword evidence="4" id="KW-1185">Reference proteome</keyword>
<name>A0A7G7G3U0_9BACT</name>
<keyword evidence="1" id="KW-1133">Transmembrane helix</keyword>